<dbReference type="GO" id="GO:0006081">
    <property type="term" value="P:aldehyde metabolic process"/>
    <property type="evidence" value="ECO:0007669"/>
    <property type="project" value="InterPro"/>
</dbReference>
<keyword evidence="1" id="KW-0560">Oxidoreductase</keyword>
<dbReference type="EMBL" id="ASHM01006788">
    <property type="protein sequence ID" value="PNY14359.1"/>
    <property type="molecule type" value="Genomic_DNA"/>
</dbReference>
<evidence type="ECO:0000256" key="1">
    <source>
        <dbReference type="ARBA" id="ARBA00023002"/>
    </source>
</evidence>
<dbReference type="Proteomes" id="UP000236291">
    <property type="component" value="Unassembled WGS sequence"/>
</dbReference>
<dbReference type="GO" id="GO:0004029">
    <property type="term" value="F:aldehyde dehydrogenase (NAD+) activity"/>
    <property type="evidence" value="ECO:0007669"/>
    <property type="project" value="TreeGrafter"/>
</dbReference>
<reference evidence="2 3" key="2">
    <citation type="journal article" date="2017" name="Front. Plant Sci.">
        <title>Gene Classification and Mining of Molecular Markers Useful in Red Clover (Trifolium pratense) Breeding.</title>
        <authorList>
            <person name="Istvanek J."/>
            <person name="Dluhosova J."/>
            <person name="Dluhos P."/>
            <person name="Patkova L."/>
            <person name="Nedelnik J."/>
            <person name="Repkova J."/>
        </authorList>
    </citation>
    <scope>NUCLEOTIDE SEQUENCE [LARGE SCALE GENOMIC DNA]</scope>
    <source>
        <strain evidence="3">cv. Tatra</strain>
        <tissue evidence="2">Young leaves</tissue>
    </source>
</reference>
<evidence type="ECO:0000313" key="2">
    <source>
        <dbReference type="EMBL" id="PNY14359.1"/>
    </source>
</evidence>
<dbReference type="PANTHER" id="PTHR43570">
    <property type="entry name" value="ALDEHYDE DEHYDROGENASE"/>
    <property type="match status" value="1"/>
</dbReference>
<name>A0A2K3PGD5_TRIPR</name>
<reference evidence="2 3" key="1">
    <citation type="journal article" date="2014" name="Am. J. Bot.">
        <title>Genome assembly and annotation for red clover (Trifolium pratense; Fabaceae).</title>
        <authorList>
            <person name="Istvanek J."/>
            <person name="Jaros M."/>
            <person name="Krenek A."/>
            <person name="Repkova J."/>
        </authorList>
    </citation>
    <scope>NUCLEOTIDE SEQUENCE [LARGE SCALE GENOMIC DNA]</scope>
    <source>
        <strain evidence="3">cv. Tatra</strain>
        <tissue evidence="2">Young leaves</tissue>
    </source>
</reference>
<organism evidence="2 3">
    <name type="scientific">Trifolium pratense</name>
    <name type="common">Red clover</name>
    <dbReference type="NCBI Taxonomy" id="57577"/>
    <lineage>
        <taxon>Eukaryota</taxon>
        <taxon>Viridiplantae</taxon>
        <taxon>Streptophyta</taxon>
        <taxon>Embryophyta</taxon>
        <taxon>Tracheophyta</taxon>
        <taxon>Spermatophyta</taxon>
        <taxon>Magnoliopsida</taxon>
        <taxon>eudicotyledons</taxon>
        <taxon>Gunneridae</taxon>
        <taxon>Pentapetalae</taxon>
        <taxon>rosids</taxon>
        <taxon>fabids</taxon>
        <taxon>Fabales</taxon>
        <taxon>Fabaceae</taxon>
        <taxon>Papilionoideae</taxon>
        <taxon>50 kb inversion clade</taxon>
        <taxon>NPAAA clade</taxon>
        <taxon>Hologalegina</taxon>
        <taxon>IRL clade</taxon>
        <taxon>Trifolieae</taxon>
        <taxon>Trifolium</taxon>
    </lineage>
</organism>
<gene>
    <name evidence="2" type="ORF">L195_g011039</name>
</gene>
<proteinExistence type="predicted"/>
<accession>A0A2K3PGD5</accession>
<comment type="caution">
    <text evidence="2">The sequence shown here is derived from an EMBL/GenBank/DDBJ whole genome shotgun (WGS) entry which is preliminary data.</text>
</comment>
<dbReference type="GO" id="GO:0005737">
    <property type="term" value="C:cytoplasm"/>
    <property type="evidence" value="ECO:0007669"/>
    <property type="project" value="TreeGrafter"/>
</dbReference>
<dbReference type="InterPro" id="IPR012394">
    <property type="entry name" value="Aldehyde_DH_NAD(P)"/>
</dbReference>
<dbReference type="AlphaFoldDB" id="A0A2K3PGD5"/>
<dbReference type="InterPro" id="IPR016162">
    <property type="entry name" value="Ald_DH_N"/>
</dbReference>
<dbReference type="SUPFAM" id="SSF53720">
    <property type="entry name" value="ALDH-like"/>
    <property type="match status" value="1"/>
</dbReference>
<evidence type="ECO:0000313" key="3">
    <source>
        <dbReference type="Proteomes" id="UP000236291"/>
    </source>
</evidence>
<dbReference type="PANTHER" id="PTHR43570:SF16">
    <property type="entry name" value="ALDEHYDE DEHYDROGENASE TYPE III, ISOFORM Q"/>
    <property type="match status" value="1"/>
</dbReference>
<dbReference type="InterPro" id="IPR016161">
    <property type="entry name" value="Ald_DH/histidinol_DH"/>
</dbReference>
<protein>
    <submittedName>
        <fullName evidence="2">Aldehyde dehydrogenase family 3 member h1</fullName>
    </submittedName>
</protein>
<dbReference type="Gene3D" id="3.40.605.10">
    <property type="entry name" value="Aldehyde Dehydrogenase, Chain A, domain 1"/>
    <property type="match status" value="1"/>
</dbReference>
<sequence length="81" mass="9308">MTTSKVNKKVFDSEEALATVKDLRTTFDSGKTRSYEWRVSQLKALLKLTEQKEQEIVKALYSDLSKSEAESFIQEVLNFSL</sequence>